<reference evidence="4 5" key="1">
    <citation type="journal article" date="2010" name="Stand. Genomic Sci.">
        <title>Complete genome sequence of Spirochaeta smaragdinae type strain (SEBR 4228).</title>
        <authorList>
            <person name="Mavromatis K."/>
            <person name="Yasawong M."/>
            <person name="Chertkov O."/>
            <person name="Lapidus A."/>
            <person name="Lucas S."/>
            <person name="Nolan M."/>
            <person name="Del Rio T.G."/>
            <person name="Tice H."/>
            <person name="Cheng J.F."/>
            <person name="Pitluck S."/>
            <person name="Liolios K."/>
            <person name="Ivanova N."/>
            <person name="Tapia R."/>
            <person name="Han C."/>
            <person name="Bruce D."/>
            <person name="Goodwin L."/>
            <person name="Pati A."/>
            <person name="Chen A."/>
            <person name="Palaniappan K."/>
            <person name="Land M."/>
            <person name="Hauser L."/>
            <person name="Chang Y.J."/>
            <person name="Jeffries C.D."/>
            <person name="Detter J.C."/>
            <person name="Rohde M."/>
            <person name="Brambilla E."/>
            <person name="Spring S."/>
            <person name="Goker M."/>
            <person name="Sikorski J."/>
            <person name="Woyke T."/>
            <person name="Bristow J."/>
            <person name="Eisen J.A."/>
            <person name="Markowitz V."/>
            <person name="Hugenholtz P."/>
            <person name="Klenk H.P."/>
            <person name="Kyrpides N.C."/>
        </authorList>
    </citation>
    <scope>NUCLEOTIDE SEQUENCE [LARGE SCALE GENOMIC DNA]</scope>
    <source>
        <strain evidence="5">DSM 11293 / JCM 15392 / SEBR 4228</strain>
    </source>
</reference>
<dbReference type="KEGG" id="ssm:Spirs_3104"/>
<dbReference type="Proteomes" id="UP000002318">
    <property type="component" value="Chromosome"/>
</dbReference>
<dbReference type="Pfam" id="PF00359">
    <property type="entry name" value="PTS_EIIA_2"/>
    <property type="match status" value="1"/>
</dbReference>
<evidence type="ECO:0000256" key="2">
    <source>
        <dbReference type="ARBA" id="ARBA00022679"/>
    </source>
</evidence>
<feature type="domain" description="PTS EIIA type-2" evidence="3">
    <location>
        <begin position="5"/>
        <end position="149"/>
    </location>
</feature>
<dbReference type="InterPro" id="IPR002178">
    <property type="entry name" value="PTS_EIIA_type-2_dom"/>
</dbReference>
<dbReference type="SUPFAM" id="SSF55804">
    <property type="entry name" value="Phoshotransferase/anion transport protein"/>
    <property type="match status" value="1"/>
</dbReference>
<dbReference type="EMBL" id="CP002116">
    <property type="protein sequence ID" value="ADK82202.1"/>
    <property type="molecule type" value="Genomic_DNA"/>
</dbReference>
<dbReference type="FunFam" id="3.40.930.10:FF:000009">
    <property type="entry name" value="PTS system, fructose specific IIABC component"/>
    <property type="match status" value="1"/>
</dbReference>
<dbReference type="HOGENOM" id="CLU_072531_5_0_12"/>
<dbReference type="PANTHER" id="PTHR47738">
    <property type="entry name" value="PTS SYSTEM FRUCTOSE-LIKE EIIA COMPONENT-RELATED"/>
    <property type="match status" value="1"/>
</dbReference>
<sequence>MAFIDLIEPSVVQIPVRSKTKSEVLRELVDLLDKAGKLISADKALSALLDREAKGSTGLEEGIAVPHAKCDAVDQLTVAIGIAPDGIDFQAMDGKPSNLFFLLLAPPEQAGQHIEALSEIAKLTRSKSFCRLLLASQTPEEVVELFQEE</sequence>
<gene>
    <name evidence="4" type="ordered locus">Spirs_3104</name>
</gene>
<dbReference type="Gene3D" id="3.40.930.10">
    <property type="entry name" value="Mannitol-specific EII, Chain A"/>
    <property type="match status" value="1"/>
</dbReference>
<dbReference type="RefSeq" id="WP_013255661.1">
    <property type="nucleotide sequence ID" value="NC_014364.1"/>
</dbReference>
<dbReference type="AlphaFoldDB" id="E1R4W4"/>
<dbReference type="InterPro" id="IPR016152">
    <property type="entry name" value="PTrfase/Anion_transptr"/>
</dbReference>
<dbReference type="GO" id="GO:0016740">
    <property type="term" value="F:transferase activity"/>
    <property type="evidence" value="ECO:0007669"/>
    <property type="project" value="UniProtKB-KW"/>
</dbReference>
<proteinExistence type="predicted"/>
<dbReference type="STRING" id="573413.Spirs_3104"/>
<dbReference type="InterPro" id="IPR051541">
    <property type="entry name" value="PTS_SugarTrans_NitroReg"/>
</dbReference>
<evidence type="ECO:0000313" key="5">
    <source>
        <dbReference type="Proteomes" id="UP000002318"/>
    </source>
</evidence>
<dbReference type="CDD" id="cd00211">
    <property type="entry name" value="PTS_IIA_fru"/>
    <property type="match status" value="1"/>
</dbReference>
<evidence type="ECO:0000259" key="3">
    <source>
        <dbReference type="PROSITE" id="PS51094"/>
    </source>
</evidence>
<dbReference type="PANTHER" id="PTHR47738:SF2">
    <property type="entry name" value="PTS SYSTEM FRUCTOSE-LIKE EIIA COMPONENT"/>
    <property type="match status" value="1"/>
</dbReference>
<keyword evidence="5" id="KW-1185">Reference proteome</keyword>
<evidence type="ECO:0000313" key="4">
    <source>
        <dbReference type="EMBL" id="ADK82202.1"/>
    </source>
</evidence>
<comment type="subcellular location">
    <subcellularLocation>
        <location evidence="1">Cytoplasm</location>
    </subcellularLocation>
</comment>
<dbReference type="PROSITE" id="PS51094">
    <property type="entry name" value="PTS_EIIA_TYPE_2"/>
    <property type="match status" value="1"/>
</dbReference>
<evidence type="ECO:0000256" key="1">
    <source>
        <dbReference type="ARBA" id="ARBA00004496"/>
    </source>
</evidence>
<keyword evidence="2" id="KW-0808">Transferase</keyword>
<dbReference type="eggNOG" id="COG1762">
    <property type="taxonomic scope" value="Bacteria"/>
</dbReference>
<protein>
    <submittedName>
        <fullName evidence="4">PTS IIA-like nitrogen-regulatory protein PtsN</fullName>
    </submittedName>
</protein>
<accession>E1R4W4</accession>
<organism evidence="4 5">
    <name type="scientific">Sediminispirochaeta smaragdinae (strain DSM 11293 / JCM 15392 / SEBR 4228)</name>
    <name type="common">Spirochaeta smaragdinae</name>
    <dbReference type="NCBI Taxonomy" id="573413"/>
    <lineage>
        <taxon>Bacteria</taxon>
        <taxon>Pseudomonadati</taxon>
        <taxon>Spirochaetota</taxon>
        <taxon>Spirochaetia</taxon>
        <taxon>Spirochaetales</taxon>
        <taxon>Spirochaetaceae</taxon>
        <taxon>Sediminispirochaeta</taxon>
    </lineage>
</organism>
<name>E1R4W4_SEDSS</name>
<dbReference type="GO" id="GO:0005737">
    <property type="term" value="C:cytoplasm"/>
    <property type="evidence" value="ECO:0007669"/>
    <property type="project" value="UniProtKB-SubCell"/>
</dbReference>
<dbReference type="OrthoDB" id="95460at2"/>